<feature type="transmembrane region" description="Helical" evidence="1">
    <location>
        <begin position="83"/>
        <end position="103"/>
    </location>
</feature>
<keyword evidence="1" id="KW-0472">Membrane</keyword>
<protein>
    <recommendedName>
        <fullName evidence="4">Polymerase</fullName>
    </recommendedName>
</protein>
<feature type="transmembrane region" description="Helical" evidence="1">
    <location>
        <begin position="318"/>
        <end position="342"/>
    </location>
</feature>
<dbReference type="AlphaFoldDB" id="A0A0R1MAM9"/>
<feature type="transmembrane region" description="Helical" evidence="1">
    <location>
        <begin position="25"/>
        <end position="41"/>
    </location>
</feature>
<dbReference type="PATRIC" id="fig|1423731.3.peg.917"/>
<organism evidence="2 3">
    <name type="scientific">Liquorilactobacillus capillatus DSM 19910</name>
    <dbReference type="NCBI Taxonomy" id="1423731"/>
    <lineage>
        <taxon>Bacteria</taxon>
        <taxon>Bacillati</taxon>
        <taxon>Bacillota</taxon>
        <taxon>Bacilli</taxon>
        <taxon>Lactobacillales</taxon>
        <taxon>Lactobacillaceae</taxon>
        <taxon>Liquorilactobacillus</taxon>
    </lineage>
</organism>
<evidence type="ECO:0000313" key="3">
    <source>
        <dbReference type="Proteomes" id="UP000051621"/>
    </source>
</evidence>
<accession>A0A0R1MAM9</accession>
<feature type="transmembrane region" description="Helical" evidence="1">
    <location>
        <begin position="213"/>
        <end position="230"/>
    </location>
</feature>
<comment type="caution">
    <text evidence="2">The sequence shown here is derived from an EMBL/GenBank/DDBJ whole genome shotgun (WGS) entry which is preliminary data.</text>
</comment>
<keyword evidence="3" id="KW-1185">Reference proteome</keyword>
<sequence>MMGIVAKRNKIRDYFNKKISNPAEKLYFIGFIVYALVNYLRGTMFTQYLSSPVLYDFMKVSAIFVVIKILLFDSWELKDLTIFLLLGILIEFTCRVSYDYDIYYYGILILGAKGIKFSKILKTYLILIGAALILTIIASQVGLVYNITFGRHGTPIVRYALGAVYPTDFAARVFYLMLFYTVFKKFKLSLPEYISLGAVTVAMYVLTDTRLDTVLMLLVILVAIFYKYVVRFISYVSAKIMNIMIVAFIMFNIVLAYLFVPSNPIFKIINKILSQRLVYGNMAFKRYNVPLLGQFVPQMGNGGLHHGPYDYFFIDSSFIRVLMMHGIWAFLFTMILIMFLSYKFISKKYFILEIALLLVILSSVIDQHMWEISFNIIFVGLFAQISDKYKESETDLKVVK</sequence>
<gene>
    <name evidence="2" type="ORF">FC81_GL000893</name>
</gene>
<feature type="transmembrane region" description="Helical" evidence="1">
    <location>
        <begin position="159"/>
        <end position="183"/>
    </location>
</feature>
<evidence type="ECO:0000313" key="2">
    <source>
        <dbReference type="EMBL" id="KRL02130.1"/>
    </source>
</evidence>
<dbReference type="OrthoDB" id="2085113at2"/>
<dbReference type="EMBL" id="AZEF01000016">
    <property type="protein sequence ID" value="KRL02130.1"/>
    <property type="molecule type" value="Genomic_DNA"/>
</dbReference>
<dbReference type="STRING" id="1423731.FC81_GL000893"/>
<evidence type="ECO:0000256" key="1">
    <source>
        <dbReference type="SAM" id="Phobius"/>
    </source>
</evidence>
<keyword evidence="1" id="KW-0812">Transmembrane</keyword>
<name>A0A0R1MAM9_9LACO</name>
<dbReference type="RefSeq" id="WP_057743207.1">
    <property type="nucleotide sequence ID" value="NZ_AZEF01000016.1"/>
</dbReference>
<reference evidence="2 3" key="1">
    <citation type="journal article" date="2015" name="Genome Announc.">
        <title>Expanding the biotechnology potential of lactobacilli through comparative genomics of 213 strains and associated genera.</title>
        <authorList>
            <person name="Sun Z."/>
            <person name="Harris H.M."/>
            <person name="McCann A."/>
            <person name="Guo C."/>
            <person name="Argimon S."/>
            <person name="Zhang W."/>
            <person name="Yang X."/>
            <person name="Jeffery I.B."/>
            <person name="Cooney J.C."/>
            <person name="Kagawa T.F."/>
            <person name="Liu W."/>
            <person name="Song Y."/>
            <person name="Salvetti E."/>
            <person name="Wrobel A."/>
            <person name="Rasinkangas P."/>
            <person name="Parkhill J."/>
            <person name="Rea M.C."/>
            <person name="O'Sullivan O."/>
            <person name="Ritari J."/>
            <person name="Douillard F.P."/>
            <person name="Paul Ross R."/>
            <person name="Yang R."/>
            <person name="Briner A.E."/>
            <person name="Felis G.E."/>
            <person name="de Vos W.M."/>
            <person name="Barrangou R."/>
            <person name="Klaenhammer T.R."/>
            <person name="Caufield P.W."/>
            <person name="Cui Y."/>
            <person name="Zhang H."/>
            <person name="O'Toole P.W."/>
        </authorList>
    </citation>
    <scope>NUCLEOTIDE SEQUENCE [LARGE SCALE GENOMIC DNA]</scope>
    <source>
        <strain evidence="2 3">DSM 19910</strain>
    </source>
</reference>
<keyword evidence="1" id="KW-1133">Transmembrane helix</keyword>
<evidence type="ECO:0008006" key="4">
    <source>
        <dbReference type="Google" id="ProtNLM"/>
    </source>
</evidence>
<feature type="transmembrane region" description="Helical" evidence="1">
    <location>
        <begin position="242"/>
        <end position="260"/>
    </location>
</feature>
<dbReference type="Proteomes" id="UP000051621">
    <property type="component" value="Unassembled WGS sequence"/>
</dbReference>
<feature type="transmembrane region" description="Helical" evidence="1">
    <location>
        <begin position="53"/>
        <end position="71"/>
    </location>
</feature>
<proteinExistence type="predicted"/>
<feature type="transmembrane region" description="Helical" evidence="1">
    <location>
        <begin position="124"/>
        <end position="147"/>
    </location>
</feature>